<comment type="function">
    <text evidence="3">Key enzyme for ketone body catabolism. Transfers the CoA moiety from succinate to acetoacetate. Formation of the enzyme-CoA intermediate proceeds via an unstable anhydride species formed between the carboxylate groups of the enzyme and substrate.</text>
</comment>
<dbReference type="PANTHER" id="PTHR13707">
    <property type="entry name" value="KETOACID-COENZYME A TRANSFERASE"/>
    <property type="match status" value="1"/>
</dbReference>
<dbReference type="PIRSF" id="PIRSF000858">
    <property type="entry name" value="SCOT-t"/>
    <property type="match status" value="1"/>
</dbReference>
<comment type="similarity">
    <text evidence="1 3">Belongs to the 3-oxoacid CoA-transferase family.</text>
</comment>
<dbReference type="SMART" id="SM00882">
    <property type="entry name" value="CoA_trans"/>
    <property type="match status" value="2"/>
</dbReference>
<dbReference type="EMBL" id="RSCD01000001">
    <property type="protein sequence ID" value="RSH95227.1"/>
    <property type="molecule type" value="Genomic_DNA"/>
</dbReference>
<keyword evidence="2 3" id="KW-0808">Transferase</keyword>
<dbReference type="GO" id="GO:0046952">
    <property type="term" value="P:ketone body catabolic process"/>
    <property type="evidence" value="ECO:0007669"/>
    <property type="project" value="InterPro"/>
</dbReference>
<dbReference type="STRING" id="1890683.A0A427YVV6"/>
<evidence type="ECO:0000313" key="5">
    <source>
        <dbReference type="EMBL" id="RSH95227.1"/>
    </source>
</evidence>
<feature type="active site" description="5-glutamyl coenzyme A thioester intermediate" evidence="4">
    <location>
        <position position="346"/>
    </location>
</feature>
<comment type="catalytic activity">
    <reaction evidence="3">
        <text>a 3-oxo acid + succinyl-CoA = a 3-oxoacyl-CoA + succinate</text>
        <dbReference type="Rhea" id="RHEA:24564"/>
        <dbReference type="ChEBI" id="CHEBI:30031"/>
        <dbReference type="ChEBI" id="CHEBI:35973"/>
        <dbReference type="ChEBI" id="CHEBI:57292"/>
        <dbReference type="ChEBI" id="CHEBI:90726"/>
        <dbReference type="EC" id="2.8.3.5"/>
    </reaction>
</comment>
<comment type="caution">
    <text evidence="5">The sequence shown here is derived from an EMBL/GenBank/DDBJ whole genome shotgun (WGS) entry which is preliminary data.</text>
</comment>
<evidence type="ECO:0000256" key="3">
    <source>
        <dbReference type="PIRNR" id="PIRNR000858"/>
    </source>
</evidence>
<dbReference type="Gene3D" id="3.40.1080.10">
    <property type="entry name" value="Glutaconate Coenzyme A-transferase"/>
    <property type="match status" value="2"/>
</dbReference>
<dbReference type="InterPro" id="IPR004165">
    <property type="entry name" value="CoA_trans_fam_I"/>
</dbReference>
<dbReference type="AlphaFoldDB" id="A0A427YVV6"/>
<proteinExistence type="inferred from homology"/>
<dbReference type="SUPFAM" id="SSF100950">
    <property type="entry name" value="NagB/RpiA/CoA transferase-like"/>
    <property type="match status" value="2"/>
</dbReference>
<comment type="pathway">
    <text evidence="3">Ketone metabolism; succinyl-CoA degradation; acetoacetyl-CoA from succinyl-CoA: step 1/1.</text>
</comment>
<dbReference type="NCBIfam" id="TIGR02429">
    <property type="entry name" value="pcaI_scoA_fam"/>
    <property type="match status" value="1"/>
</dbReference>
<protein>
    <recommendedName>
        <fullName evidence="3">Succinyl-CoA:3-ketoacid-coenzyme A transferase</fullName>
        <ecNumber evidence="3">2.8.3.5</ecNumber>
    </recommendedName>
</protein>
<dbReference type="NCBIfam" id="TIGR02428">
    <property type="entry name" value="pcaJ_scoB_fam"/>
    <property type="match status" value="1"/>
</dbReference>
<accession>A0A427YVV6</accession>
<keyword evidence="3" id="KW-0496">Mitochondrion</keyword>
<reference evidence="5 6" key="1">
    <citation type="submission" date="2018-11" db="EMBL/GenBank/DDBJ databases">
        <title>Genome sequence of Saitozyma podzolica DSM 27192.</title>
        <authorList>
            <person name="Aliyu H."/>
            <person name="Gorte O."/>
            <person name="Ochsenreither K."/>
        </authorList>
    </citation>
    <scope>NUCLEOTIDE SEQUENCE [LARGE SCALE GENOMIC DNA]</scope>
    <source>
        <strain evidence="5 6">DSM 27192</strain>
    </source>
</reference>
<dbReference type="InterPro" id="IPR012791">
    <property type="entry name" value="3-oxoacid_CoA-transf_B"/>
</dbReference>
<dbReference type="FunFam" id="3.40.1080.10:FF:000001">
    <property type="entry name" value="Succinyl-coa:3-ketoacid-coenzyme a transferase subunit b"/>
    <property type="match status" value="1"/>
</dbReference>
<dbReference type="EC" id="2.8.3.5" evidence="3"/>
<dbReference type="InterPro" id="IPR037171">
    <property type="entry name" value="NagB/RpiA_transferase-like"/>
</dbReference>
<dbReference type="GO" id="GO:0008260">
    <property type="term" value="F:succinyl-CoA:3-oxo-acid CoA-transferase activity"/>
    <property type="evidence" value="ECO:0007669"/>
    <property type="project" value="UniProtKB-EC"/>
</dbReference>
<dbReference type="OrthoDB" id="1933379at2759"/>
<gene>
    <name evidence="5" type="ORF">EHS25_000313</name>
</gene>
<organism evidence="5 6">
    <name type="scientific">Saitozyma podzolica</name>
    <dbReference type="NCBI Taxonomy" id="1890683"/>
    <lineage>
        <taxon>Eukaryota</taxon>
        <taxon>Fungi</taxon>
        <taxon>Dikarya</taxon>
        <taxon>Basidiomycota</taxon>
        <taxon>Agaricomycotina</taxon>
        <taxon>Tremellomycetes</taxon>
        <taxon>Tremellales</taxon>
        <taxon>Trimorphomycetaceae</taxon>
        <taxon>Saitozyma</taxon>
    </lineage>
</organism>
<evidence type="ECO:0000256" key="4">
    <source>
        <dbReference type="PIRSR" id="PIRSR000858-1"/>
    </source>
</evidence>
<dbReference type="InterPro" id="IPR012792">
    <property type="entry name" value="3-oxoacid_CoA-transf_A"/>
</dbReference>
<dbReference type="Proteomes" id="UP000279259">
    <property type="component" value="Unassembled WGS sequence"/>
</dbReference>
<dbReference type="PANTHER" id="PTHR13707:SF60">
    <property type="entry name" value="ACETATE COA-TRANSFERASE SUBUNIT ALPHA"/>
    <property type="match status" value="1"/>
</dbReference>
<dbReference type="Pfam" id="PF01144">
    <property type="entry name" value="CoA_trans"/>
    <property type="match status" value="2"/>
</dbReference>
<dbReference type="UniPathway" id="UPA00929">
    <property type="reaction ID" value="UER00894"/>
</dbReference>
<evidence type="ECO:0000256" key="1">
    <source>
        <dbReference type="ARBA" id="ARBA00007154"/>
    </source>
</evidence>
<evidence type="ECO:0000256" key="2">
    <source>
        <dbReference type="ARBA" id="ARBA00022679"/>
    </source>
</evidence>
<sequence length="521" mass="55566">MILQLYRTLAQHRDTLLRLGSSVTFRHTRCVSSKVYQSAAEAVLAVKSDDVLLAGGFGLCGLPNTLINALAERKNVRNLTAVSNNAGAGGRPGGLGTLLEAGQISKVILSYIGTHKLLERMYLGGKVDVELTPQGTLAERIRAAGAGIPAFYTPTGFNTPVMSGSVPCRYGPDGKPLLYPSSRETRDFGGKQYVMEEAIKGNVAFIRAWKVDEAGNAIFRYTSNNFSAAMARGADLTIVEAEEIVPVGTLEPNQVHLPGIYVDRIVKATTEQEIEFLTTRKEETTDGVPGSDSALGCGEARTRRERIAKRAAQELEHGFYVNLGIGIPTLIPSFLPEGRHIWMQSENGILGTGPLPSKKEVDPDIINAGKETVTLLPGASTFDSVESFGMIRGGHIDVSVLGAMEVSSSGDLANWIIPGKLVKGMGGAMDLVSSPDQTRIIVVTDHCDKNGKSKLVAKCSLPLTGAGCVSLIITDLAVFDIDRKAGVMTLRELMPGVTLEEVKAKTAAPFQIGDGVRESSI</sequence>
<evidence type="ECO:0000313" key="6">
    <source>
        <dbReference type="Proteomes" id="UP000279259"/>
    </source>
</evidence>
<name>A0A427YVV6_9TREE</name>
<dbReference type="InterPro" id="IPR014388">
    <property type="entry name" value="3-oxoacid_CoA-transferase"/>
</dbReference>
<keyword evidence="6" id="KW-1185">Reference proteome</keyword>